<dbReference type="InParanoid" id="A0A2J6SWG8"/>
<dbReference type="GO" id="GO:0045944">
    <property type="term" value="P:positive regulation of transcription by RNA polymerase II"/>
    <property type="evidence" value="ECO:0007669"/>
    <property type="project" value="TreeGrafter"/>
</dbReference>
<reference evidence="3 4" key="1">
    <citation type="submission" date="2016-04" db="EMBL/GenBank/DDBJ databases">
        <title>A degradative enzymes factory behind the ericoid mycorrhizal symbiosis.</title>
        <authorList>
            <consortium name="DOE Joint Genome Institute"/>
            <person name="Martino E."/>
            <person name="Morin E."/>
            <person name="Grelet G."/>
            <person name="Kuo A."/>
            <person name="Kohler A."/>
            <person name="Daghino S."/>
            <person name="Barry K."/>
            <person name="Choi C."/>
            <person name="Cichocki N."/>
            <person name="Clum A."/>
            <person name="Copeland A."/>
            <person name="Hainaut M."/>
            <person name="Haridas S."/>
            <person name="Labutti K."/>
            <person name="Lindquist E."/>
            <person name="Lipzen A."/>
            <person name="Khouja H.-R."/>
            <person name="Murat C."/>
            <person name="Ohm R."/>
            <person name="Olson A."/>
            <person name="Spatafora J."/>
            <person name="Veneault-Fourrey C."/>
            <person name="Henrissat B."/>
            <person name="Grigoriev I."/>
            <person name="Martin F."/>
            <person name="Perotto S."/>
        </authorList>
    </citation>
    <scope>NUCLEOTIDE SEQUENCE [LARGE SCALE GENOMIC DNA]</scope>
    <source>
        <strain evidence="3 4">E</strain>
    </source>
</reference>
<protein>
    <submittedName>
        <fullName evidence="3">Uncharacterized protein</fullName>
    </submittedName>
</protein>
<organism evidence="3 4">
    <name type="scientific">Hyaloscypha bicolor E</name>
    <dbReference type="NCBI Taxonomy" id="1095630"/>
    <lineage>
        <taxon>Eukaryota</taxon>
        <taxon>Fungi</taxon>
        <taxon>Dikarya</taxon>
        <taxon>Ascomycota</taxon>
        <taxon>Pezizomycotina</taxon>
        <taxon>Leotiomycetes</taxon>
        <taxon>Helotiales</taxon>
        <taxon>Hyaloscyphaceae</taxon>
        <taxon>Hyaloscypha</taxon>
        <taxon>Hyaloscypha bicolor</taxon>
    </lineage>
</organism>
<dbReference type="GO" id="GO:0000976">
    <property type="term" value="F:transcription cis-regulatory region binding"/>
    <property type="evidence" value="ECO:0007669"/>
    <property type="project" value="TreeGrafter"/>
</dbReference>
<evidence type="ECO:0000313" key="3">
    <source>
        <dbReference type="EMBL" id="PMD55003.1"/>
    </source>
</evidence>
<comment type="subcellular location">
    <subcellularLocation>
        <location evidence="1">Nucleus</location>
    </subcellularLocation>
</comment>
<dbReference type="InterPro" id="IPR021858">
    <property type="entry name" value="Fun_TF"/>
</dbReference>
<dbReference type="GO" id="GO:0005634">
    <property type="term" value="C:nucleus"/>
    <property type="evidence" value="ECO:0007669"/>
    <property type="project" value="UniProtKB-SubCell"/>
</dbReference>
<dbReference type="STRING" id="1095630.A0A2J6SWG8"/>
<dbReference type="OrthoDB" id="5130013at2759"/>
<dbReference type="Proteomes" id="UP000235371">
    <property type="component" value="Unassembled WGS sequence"/>
</dbReference>
<dbReference type="GO" id="GO:0003700">
    <property type="term" value="F:DNA-binding transcription factor activity"/>
    <property type="evidence" value="ECO:0007669"/>
    <property type="project" value="TreeGrafter"/>
</dbReference>
<dbReference type="AlphaFoldDB" id="A0A2J6SWG8"/>
<dbReference type="EMBL" id="KZ613856">
    <property type="protein sequence ID" value="PMD55003.1"/>
    <property type="molecule type" value="Genomic_DNA"/>
</dbReference>
<name>A0A2J6SWG8_9HELO</name>
<evidence type="ECO:0000256" key="1">
    <source>
        <dbReference type="ARBA" id="ARBA00004123"/>
    </source>
</evidence>
<dbReference type="RefSeq" id="XP_024731907.1">
    <property type="nucleotide sequence ID" value="XM_024877217.1"/>
</dbReference>
<keyword evidence="4" id="KW-1185">Reference proteome</keyword>
<evidence type="ECO:0000313" key="4">
    <source>
        <dbReference type="Proteomes" id="UP000235371"/>
    </source>
</evidence>
<evidence type="ECO:0000256" key="2">
    <source>
        <dbReference type="ARBA" id="ARBA00023242"/>
    </source>
</evidence>
<proteinExistence type="predicted"/>
<gene>
    <name evidence="3" type="ORF">K444DRAFT_568912</name>
</gene>
<dbReference type="PANTHER" id="PTHR37534">
    <property type="entry name" value="TRANSCRIPTIONAL ACTIVATOR PROTEIN UGA3"/>
    <property type="match status" value="1"/>
</dbReference>
<accession>A0A2J6SWG8</accession>
<dbReference type="GeneID" id="36585294"/>
<dbReference type="Pfam" id="PF11951">
    <property type="entry name" value="Fungal_trans_2"/>
    <property type="match status" value="2"/>
</dbReference>
<dbReference type="PANTHER" id="PTHR37534:SF39">
    <property type="entry name" value="TRANSCRIPTION FACTOR DOMAIN-CONTAINING PROTEIN"/>
    <property type="match status" value="1"/>
</dbReference>
<keyword evidence="2" id="KW-0539">Nucleus</keyword>
<sequence>MEQTSIQSRAVVLSSVGAYERFGRHSEAPSCIDIRHSKKCRHTGLRLRWPNANDNRRSIVGKSPKNKAAAGCILISESRFVHMFPWDIEMHYRVTAISPPDLGLCLPWNPQKLEISDRDLIQHFHCSAAQALATFRRRPSELSSFLLRMCLSSDSLSATALLRALLAFSSLHRHGLQEQAVELKISALKALAAASEGVEFDTEKIVQHVAAGMLLYSFEIQTSTSTSGDWTNYICGVKEVIKTVNLKQIIEGREDIECLRDWVCYNDIMTRFTLRHWVKDPEVPLTPPKISYEVNYVAPSTEPILELLSQVYDSVPRDITSIPISDDYKEYLKILHWRIRKIITEDTADEAFVIATSIYLYRLSSPFIDDQQKKDALVLNGFNVLSRLDSCELQFPVFILGCEARTDCQRGGILDLISRTEGKIGSRSFKHVKAILEGIWAQNDLVDGPNGEISYWNGLRAAMSRYTEPPCFA</sequence>